<comment type="caution">
    <text evidence="1">The sequence shown here is derived from an EMBL/GenBank/DDBJ whole genome shotgun (WGS) entry which is preliminary data.</text>
</comment>
<reference evidence="1" key="1">
    <citation type="submission" date="2021-12" db="EMBL/GenBank/DDBJ databases">
        <authorList>
            <person name="Lee J.-H."/>
            <person name="Kim S.-B."/>
        </authorList>
    </citation>
    <scope>NUCLEOTIDE SEQUENCE</scope>
    <source>
        <strain evidence="1">NR30</strain>
    </source>
</reference>
<keyword evidence="2" id="KW-1185">Reference proteome</keyword>
<organism evidence="1 2">
    <name type="scientific">Streptomyces guryensis</name>
    <dbReference type="NCBI Taxonomy" id="2886947"/>
    <lineage>
        <taxon>Bacteria</taxon>
        <taxon>Bacillati</taxon>
        <taxon>Actinomycetota</taxon>
        <taxon>Actinomycetes</taxon>
        <taxon>Kitasatosporales</taxon>
        <taxon>Streptomycetaceae</taxon>
        <taxon>Streptomyces</taxon>
    </lineage>
</organism>
<gene>
    <name evidence="1" type="ORF">LJ657_08935</name>
</gene>
<evidence type="ECO:0000313" key="1">
    <source>
        <dbReference type="EMBL" id="MCD9873796.1"/>
    </source>
</evidence>
<dbReference type="RefSeq" id="WP_232647854.1">
    <property type="nucleotide sequence ID" value="NZ_JAJSBI010000003.1"/>
</dbReference>
<dbReference type="Proteomes" id="UP001108029">
    <property type="component" value="Unassembled WGS sequence"/>
</dbReference>
<protein>
    <submittedName>
        <fullName evidence="1">Uncharacterized protein</fullName>
    </submittedName>
</protein>
<dbReference type="EMBL" id="JAJSBI010000003">
    <property type="protein sequence ID" value="MCD9873796.1"/>
    <property type="molecule type" value="Genomic_DNA"/>
</dbReference>
<sequence length="90" mass="10418">MDAPRQPDRNARGRAMAELSMHAGTLAERFKEKGIKHYRYPAFTLGHRLQPVQLEAISARMLVMWHKRNAKENLDRLYGSTESLGIKERL</sequence>
<evidence type="ECO:0000313" key="2">
    <source>
        <dbReference type="Proteomes" id="UP001108029"/>
    </source>
</evidence>
<proteinExistence type="predicted"/>
<accession>A0A9Q3VKB9</accession>
<name>A0A9Q3VKB9_9ACTN</name>
<dbReference type="AlphaFoldDB" id="A0A9Q3VKB9"/>